<keyword evidence="3" id="KW-0804">Transcription</keyword>
<dbReference type="Proteomes" id="UP001304769">
    <property type="component" value="Unassembled WGS sequence"/>
</dbReference>
<evidence type="ECO:0000313" key="6">
    <source>
        <dbReference type="EMBL" id="MEA5454774.1"/>
    </source>
</evidence>
<dbReference type="Pfam" id="PF00440">
    <property type="entry name" value="TetR_N"/>
    <property type="match status" value="1"/>
</dbReference>
<sequence length="186" mass="20020">MPLPRFERLPETEKERILAIARHHFAENGFDGASLNGIAAAAQLSRSAFYNYFDGKEDLFASVNAELLTRLADTIGPWKPAEDADSLWRTFAATHERLAASLAENPDDRALLAGLASSPELKRWIHDAFKNALDLGLVDTTPGRALLEAATVGVISAADAAELADPGSVTAADLKGVLTRLWAKQP</sequence>
<evidence type="ECO:0000259" key="5">
    <source>
        <dbReference type="PROSITE" id="PS50977"/>
    </source>
</evidence>
<proteinExistence type="predicted"/>
<evidence type="ECO:0000256" key="1">
    <source>
        <dbReference type="ARBA" id="ARBA00023015"/>
    </source>
</evidence>
<dbReference type="Gene3D" id="1.10.357.10">
    <property type="entry name" value="Tetracycline Repressor, domain 2"/>
    <property type="match status" value="1"/>
</dbReference>
<gene>
    <name evidence="6" type="ORF">SPF06_08580</name>
</gene>
<organism evidence="6 7">
    <name type="scientific">Sinomonas terricola</name>
    <dbReference type="NCBI Taxonomy" id="3110330"/>
    <lineage>
        <taxon>Bacteria</taxon>
        <taxon>Bacillati</taxon>
        <taxon>Actinomycetota</taxon>
        <taxon>Actinomycetes</taxon>
        <taxon>Micrococcales</taxon>
        <taxon>Micrococcaceae</taxon>
        <taxon>Sinomonas</taxon>
    </lineage>
</organism>
<dbReference type="InterPro" id="IPR009057">
    <property type="entry name" value="Homeodomain-like_sf"/>
</dbReference>
<evidence type="ECO:0000256" key="3">
    <source>
        <dbReference type="ARBA" id="ARBA00023163"/>
    </source>
</evidence>
<feature type="domain" description="HTH tetR-type" evidence="5">
    <location>
        <begin position="11"/>
        <end position="71"/>
    </location>
</feature>
<dbReference type="PANTHER" id="PTHR30055:SF234">
    <property type="entry name" value="HTH-TYPE TRANSCRIPTIONAL REGULATOR BETI"/>
    <property type="match status" value="1"/>
</dbReference>
<keyword evidence="1" id="KW-0805">Transcription regulation</keyword>
<evidence type="ECO:0000256" key="4">
    <source>
        <dbReference type="PROSITE-ProRule" id="PRU00335"/>
    </source>
</evidence>
<dbReference type="SUPFAM" id="SSF46689">
    <property type="entry name" value="Homeodomain-like"/>
    <property type="match status" value="1"/>
</dbReference>
<accession>A0ABU5T545</accession>
<dbReference type="InterPro" id="IPR050109">
    <property type="entry name" value="HTH-type_TetR-like_transc_reg"/>
</dbReference>
<dbReference type="RefSeq" id="WP_323278623.1">
    <property type="nucleotide sequence ID" value="NZ_JAYGGQ010000005.1"/>
</dbReference>
<name>A0ABU5T545_9MICC</name>
<dbReference type="PANTHER" id="PTHR30055">
    <property type="entry name" value="HTH-TYPE TRANSCRIPTIONAL REGULATOR RUTR"/>
    <property type="match status" value="1"/>
</dbReference>
<dbReference type="InterPro" id="IPR001647">
    <property type="entry name" value="HTH_TetR"/>
</dbReference>
<dbReference type="PRINTS" id="PR00455">
    <property type="entry name" value="HTHTETR"/>
</dbReference>
<dbReference type="EMBL" id="JAYGGQ010000005">
    <property type="protein sequence ID" value="MEA5454774.1"/>
    <property type="molecule type" value="Genomic_DNA"/>
</dbReference>
<feature type="DNA-binding region" description="H-T-H motif" evidence="4">
    <location>
        <begin position="34"/>
        <end position="53"/>
    </location>
</feature>
<comment type="caution">
    <text evidence="6">The sequence shown here is derived from an EMBL/GenBank/DDBJ whole genome shotgun (WGS) entry which is preliminary data.</text>
</comment>
<protein>
    <submittedName>
        <fullName evidence="6">TetR/AcrR family transcriptional regulator</fullName>
    </submittedName>
</protein>
<evidence type="ECO:0000256" key="2">
    <source>
        <dbReference type="ARBA" id="ARBA00023125"/>
    </source>
</evidence>
<dbReference type="PROSITE" id="PS50977">
    <property type="entry name" value="HTH_TETR_2"/>
    <property type="match status" value="1"/>
</dbReference>
<evidence type="ECO:0000313" key="7">
    <source>
        <dbReference type="Proteomes" id="UP001304769"/>
    </source>
</evidence>
<reference evidence="6 7" key="1">
    <citation type="submission" date="2023-12" db="EMBL/GenBank/DDBJ databases">
        <title>Sinomonas terricola sp. nov, isolated from litchi orchard soil in Guangdong, PR China.</title>
        <authorList>
            <person name="Jiaxin W."/>
            <person name="Yang Z."/>
            <person name="Honghui Z."/>
        </authorList>
    </citation>
    <scope>NUCLEOTIDE SEQUENCE [LARGE SCALE GENOMIC DNA]</scope>
    <source>
        <strain evidence="6 7">JGH33</strain>
    </source>
</reference>
<keyword evidence="2 4" id="KW-0238">DNA-binding</keyword>
<keyword evidence="7" id="KW-1185">Reference proteome</keyword>